<dbReference type="GO" id="GO:0020037">
    <property type="term" value="F:heme binding"/>
    <property type="evidence" value="ECO:0007669"/>
    <property type="project" value="UniProtKB-UniRule"/>
</dbReference>
<sequence length="127" mass="13480">MGGLRTVSKEEMEKHSSEDDCWIIMWGKVYDVSNYMVDHPGGPDVIVNLAGQDATEEFEGYGHSDDARKIADELCVGVLEGADVKSSWSAMSALGGPKVWLAAASITMAVGVGLMVATRTMAAKKAA</sequence>
<dbReference type="PANTHER" id="PTHR19359">
    <property type="entry name" value="CYTOCHROME B5"/>
    <property type="match status" value="1"/>
</dbReference>
<keyword evidence="4 8" id="KW-0479">Metal-binding</keyword>
<dbReference type="VEuPathDB" id="CryptoDB:Vbra_11298"/>
<evidence type="ECO:0000313" key="11">
    <source>
        <dbReference type="Proteomes" id="UP000041254"/>
    </source>
</evidence>
<dbReference type="SMART" id="SM01117">
    <property type="entry name" value="Cyt-b5"/>
    <property type="match status" value="1"/>
</dbReference>
<dbReference type="GO" id="GO:0046872">
    <property type="term" value="F:metal ion binding"/>
    <property type="evidence" value="ECO:0007669"/>
    <property type="project" value="UniProtKB-UniRule"/>
</dbReference>
<keyword evidence="3 8" id="KW-0812">Transmembrane</keyword>
<evidence type="ECO:0000256" key="1">
    <source>
        <dbReference type="ARBA" id="ARBA00004370"/>
    </source>
</evidence>
<evidence type="ECO:0000256" key="6">
    <source>
        <dbReference type="ARBA" id="ARBA00023136"/>
    </source>
</evidence>
<dbReference type="SUPFAM" id="SSF55856">
    <property type="entry name" value="Cytochrome b5-like heme/steroid binding domain"/>
    <property type="match status" value="1"/>
</dbReference>
<reference evidence="10 11" key="1">
    <citation type="submission" date="2014-11" db="EMBL/GenBank/DDBJ databases">
        <authorList>
            <person name="Zhu J."/>
            <person name="Qi W."/>
            <person name="Song R."/>
        </authorList>
    </citation>
    <scope>NUCLEOTIDE SEQUENCE [LARGE SCALE GENOMIC DNA]</scope>
</reference>
<keyword evidence="2 8" id="KW-0349">Heme</keyword>
<evidence type="ECO:0000256" key="7">
    <source>
        <dbReference type="ARBA" id="ARBA00038168"/>
    </source>
</evidence>
<organism evidence="10 11">
    <name type="scientific">Vitrella brassicaformis (strain CCMP3155)</name>
    <dbReference type="NCBI Taxonomy" id="1169540"/>
    <lineage>
        <taxon>Eukaryota</taxon>
        <taxon>Sar</taxon>
        <taxon>Alveolata</taxon>
        <taxon>Colpodellida</taxon>
        <taxon>Vitrellaceae</taxon>
        <taxon>Vitrella</taxon>
    </lineage>
</organism>
<dbReference type="FunFam" id="3.10.120.10:FF:000002">
    <property type="entry name" value="Cytochrome b5 type B"/>
    <property type="match status" value="1"/>
</dbReference>
<evidence type="ECO:0000256" key="8">
    <source>
        <dbReference type="RuleBase" id="RU362121"/>
    </source>
</evidence>
<dbReference type="InterPro" id="IPR050668">
    <property type="entry name" value="Cytochrome_b5"/>
</dbReference>
<gene>
    <name evidence="10" type="ORF">Vbra_11298</name>
</gene>
<keyword evidence="5 8" id="KW-0408">Iron</keyword>
<evidence type="ECO:0000256" key="3">
    <source>
        <dbReference type="ARBA" id="ARBA00022692"/>
    </source>
</evidence>
<evidence type="ECO:0000256" key="5">
    <source>
        <dbReference type="ARBA" id="ARBA00023004"/>
    </source>
</evidence>
<feature type="transmembrane region" description="Helical" evidence="8">
    <location>
        <begin position="99"/>
        <end position="117"/>
    </location>
</feature>
<dbReference type="Gene3D" id="3.10.120.10">
    <property type="entry name" value="Cytochrome b5-like heme/steroid binding domain"/>
    <property type="match status" value="1"/>
</dbReference>
<keyword evidence="8" id="KW-1133">Transmembrane helix</keyword>
<evidence type="ECO:0000313" key="10">
    <source>
        <dbReference type="EMBL" id="CEL93590.1"/>
    </source>
</evidence>
<dbReference type="InParanoid" id="A0A0G4EDK3"/>
<dbReference type="PhylomeDB" id="A0A0G4EDK3"/>
<dbReference type="PROSITE" id="PS50255">
    <property type="entry name" value="CYTOCHROME_B5_2"/>
    <property type="match status" value="1"/>
</dbReference>
<dbReference type="PROSITE" id="PS00191">
    <property type="entry name" value="CYTOCHROME_B5_1"/>
    <property type="match status" value="1"/>
</dbReference>
<dbReference type="Proteomes" id="UP000041254">
    <property type="component" value="Unassembled WGS sequence"/>
</dbReference>
<keyword evidence="6 8" id="KW-0472">Membrane</keyword>
<dbReference type="EMBL" id="CDMY01000179">
    <property type="protein sequence ID" value="CEL93590.1"/>
    <property type="molecule type" value="Genomic_DNA"/>
</dbReference>
<dbReference type="OMA" id="WICIKNI"/>
<dbReference type="PRINTS" id="PR00363">
    <property type="entry name" value="CYTOCHROMEB5"/>
</dbReference>
<keyword evidence="11" id="KW-1185">Reference proteome</keyword>
<proteinExistence type="inferred from homology"/>
<dbReference type="OrthoDB" id="260519at2759"/>
<dbReference type="Pfam" id="PF00173">
    <property type="entry name" value="Cyt-b5"/>
    <property type="match status" value="1"/>
</dbReference>
<dbReference type="STRING" id="1169540.A0A0G4EDK3"/>
<protein>
    <recommendedName>
        <fullName evidence="9">Cytochrome b5 heme-binding domain-containing protein</fullName>
    </recommendedName>
</protein>
<evidence type="ECO:0000256" key="4">
    <source>
        <dbReference type="ARBA" id="ARBA00022723"/>
    </source>
</evidence>
<evidence type="ECO:0000259" key="9">
    <source>
        <dbReference type="PROSITE" id="PS50255"/>
    </source>
</evidence>
<comment type="subcellular location">
    <subcellularLocation>
        <location evidence="1">Membrane</location>
    </subcellularLocation>
</comment>
<evidence type="ECO:0000256" key="2">
    <source>
        <dbReference type="ARBA" id="ARBA00022617"/>
    </source>
</evidence>
<comment type="similarity">
    <text evidence="7 8">Belongs to the cytochrome b5 family.</text>
</comment>
<dbReference type="InterPro" id="IPR018506">
    <property type="entry name" value="Cyt_B5_heme-BS"/>
</dbReference>
<dbReference type="GO" id="GO:0016020">
    <property type="term" value="C:membrane"/>
    <property type="evidence" value="ECO:0007669"/>
    <property type="project" value="UniProtKB-SubCell"/>
</dbReference>
<dbReference type="InterPro" id="IPR036400">
    <property type="entry name" value="Cyt_B5-like_heme/steroid_sf"/>
</dbReference>
<feature type="domain" description="Cytochrome b5 heme-binding" evidence="9">
    <location>
        <begin position="4"/>
        <end position="80"/>
    </location>
</feature>
<name>A0A0G4EDK3_VITBC</name>
<accession>A0A0G4EDK3</accession>
<dbReference type="InterPro" id="IPR001199">
    <property type="entry name" value="Cyt_B5-like_heme/steroid-bd"/>
</dbReference>
<dbReference type="AlphaFoldDB" id="A0A0G4EDK3"/>